<evidence type="ECO:0000313" key="2">
    <source>
        <dbReference type="Proteomes" id="UP000276133"/>
    </source>
</evidence>
<gene>
    <name evidence="1" type="ORF">BpHYR1_014271</name>
</gene>
<evidence type="ECO:0000313" key="1">
    <source>
        <dbReference type="EMBL" id="RNA39829.1"/>
    </source>
</evidence>
<protein>
    <submittedName>
        <fullName evidence="1">Uncharacterized protein</fullName>
    </submittedName>
</protein>
<keyword evidence="2" id="KW-1185">Reference proteome</keyword>
<reference evidence="1 2" key="1">
    <citation type="journal article" date="2018" name="Sci. Rep.">
        <title>Genomic signatures of local adaptation to the degree of environmental predictability in rotifers.</title>
        <authorList>
            <person name="Franch-Gras L."/>
            <person name="Hahn C."/>
            <person name="Garcia-Roger E.M."/>
            <person name="Carmona M.J."/>
            <person name="Serra M."/>
            <person name="Gomez A."/>
        </authorList>
    </citation>
    <scope>NUCLEOTIDE SEQUENCE [LARGE SCALE GENOMIC DNA]</scope>
    <source>
        <strain evidence="1">HYR1</strain>
    </source>
</reference>
<dbReference type="EMBL" id="REGN01000702">
    <property type="protein sequence ID" value="RNA39829.1"/>
    <property type="molecule type" value="Genomic_DNA"/>
</dbReference>
<sequence length="60" mass="7534">MIVFFFFNLDLILYHMCLVFSRKNLILIRRCLKYLKKKKYNQLKMCLVFVHKNKFCFHKN</sequence>
<name>A0A3M7SVV4_BRAPC</name>
<accession>A0A3M7SVV4</accession>
<comment type="caution">
    <text evidence="1">The sequence shown here is derived from an EMBL/GenBank/DDBJ whole genome shotgun (WGS) entry which is preliminary data.</text>
</comment>
<organism evidence="1 2">
    <name type="scientific">Brachionus plicatilis</name>
    <name type="common">Marine rotifer</name>
    <name type="synonym">Brachionus muelleri</name>
    <dbReference type="NCBI Taxonomy" id="10195"/>
    <lineage>
        <taxon>Eukaryota</taxon>
        <taxon>Metazoa</taxon>
        <taxon>Spiralia</taxon>
        <taxon>Gnathifera</taxon>
        <taxon>Rotifera</taxon>
        <taxon>Eurotatoria</taxon>
        <taxon>Monogononta</taxon>
        <taxon>Pseudotrocha</taxon>
        <taxon>Ploima</taxon>
        <taxon>Brachionidae</taxon>
        <taxon>Brachionus</taxon>
    </lineage>
</organism>
<proteinExistence type="predicted"/>
<dbReference type="AlphaFoldDB" id="A0A3M7SVV4"/>
<dbReference type="Proteomes" id="UP000276133">
    <property type="component" value="Unassembled WGS sequence"/>
</dbReference>